<dbReference type="OrthoDB" id="466056at2"/>
<evidence type="ECO:0000256" key="1">
    <source>
        <dbReference type="SAM" id="MobiDB-lite"/>
    </source>
</evidence>
<evidence type="ECO:0000313" key="3">
    <source>
        <dbReference type="EMBL" id="EPZ14256.1"/>
    </source>
</evidence>
<evidence type="ECO:0000256" key="2">
    <source>
        <dbReference type="SAM" id="Phobius"/>
    </source>
</evidence>
<feature type="region of interest" description="Disordered" evidence="1">
    <location>
        <begin position="95"/>
        <end position="114"/>
    </location>
</feature>
<keyword evidence="2" id="KW-0472">Membrane</keyword>
<keyword evidence="2" id="KW-1133">Transmembrane helix</keyword>
<evidence type="ECO:0000313" key="4">
    <source>
        <dbReference type="Proteomes" id="UP000015455"/>
    </source>
</evidence>
<dbReference type="RefSeq" id="WP_021250713.1">
    <property type="nucleotide sequence ID" value="NZ_ATJV01000092.1"/>
</dbReference>
<gene>
    <name evidence="3" type="ORF">M622_06675</name>
</gene>
<feature type="transmembrane region" description="Helical" evidence="2">
    <location>
        <begin position="31"/>
        <end position="54"/>
    </location>
</feature>
<accession>S9ZI27</accession>
<name>S9ZI27_9RHOO</name>
<dbReference type="STRING" id="1348657.M622_06675"/>
<dbReference type="InterPro" id="IPR032820">
    <property type="entry name" value="ATPase_put"/>
</dbReference>
<sequence length="114" mass="12495">MNARKDRSAEHIRHTAERMQRARRGPGASPLRGLGAFGMIGWSIAVPTVGGAFLGLWLNRVAPQDFSWPIALILGGAAIGGMIAWSWVSKEIEDRERADRDAREHEAAHKGDEP</sequence>
<dbReference type="NCBIfam" id="TIGR02230">
    <property type="entry name" value="ATPase_gene1"/>
    <property type="match status" value="1"/>
</dbReference>
<keyword evidence="2" id="KW-0812">Transmembrane</keyword>
<comment type="caution">
    <text evidence="3">The sequence shown here is derived from an EMBL/GenBank/DDBJ whole genome shotgun (WGS) entry which is preliminary data.</text>
</comment>
<dbReference type="PATRIC" id="fig|1348657.5.peg.3321"/>
<dbReference type="Proteomes" id="UP000015455">
    <property type="component" value="Unassembled WGS sequence"/>
</dbReference>
<proteinExistence type="predicted"/>
<dbReference type="EMBL" id="ATJV01000092">
    <property type="protein sequence ID" value="EPZ14256.1"/>
    <property type="molecule type" value="Genomic_DNA"/>
</dbReference>
<dbReference type="InterPro" id="IPR011744">
    <property type="entry name" value="ATPase_gene1"/>
</dbReference>
<keyword evidence="4" id="KW-1185">Reference proteome</keyword>
<reference evidence="3 4" key="1">
    <citation type="submission" date="2013-06" db="EMBL/GenBank/DDBJ databases">
        <title>Draft genome sequence of Thauera terpenica.</title>
        <authorList>
            <person name="Liu B."/>
            <person name="Frostegard A.H."/>
            <person name="Shapleigh J.P."/>
        </authorList>
    </citation>
    <scope>NUCLEOTIDE SEQUENCE [LARGE SCALE GENOMIC DNA]</scope>
    <source>
        <strain evidence="3 4">58Eu</strain>
    </source>
</reference>
<evidence type="ECO:0008006" key="5">
    <source>
        <dbReference type="Google" id="ProtNLM"/>
    </source>
</evidence>
<dbReference type="eggNOG" id="ENOG5032RTR">
    <property type="taxonomic scope" value="Bacteria"/>
</dbReference>
<dbReference type="AlphaFoldDB" id="S9ZI27"/>
<feature type="compositionally biased region" description="Basic and acidic residues" evidence="1">
    <location>
        <begin position="1"/>
        <end position="20"/>
    </location>
</feature>
<feature type="transmembrane region" description="Helical" evidence="2">
    <location>
        <begin position="66"/>
        <end position="88"/>
    </location>
</feature>
<organism evidence="3 4">
    <name type="scientific">Thauera terpenica 58Eu</name>
    <dbReference type="NCBI Taxonomy" id="1348657"/>
    <lineage>
        <taxon>Bacteria</taxon>
        <taxon>Pseudomonadati</taxon>
        <taxon>Pseudomonadota</taxon>
        <taxon>Betaproteobacteria</taxon>
        <taxon>Rhodocyclales</taxon>
        <taxon>Zoogloeaceae</taxon>
        <taxon>Thauera</taxon>
    </lineage>
</organism>
<feature type="region of interest" description="Disordered" evidence="1">
    <location>
        <begin position="1"/>
        <end position="28"/>
    </location>
</feature>
<dbReference type="Pfam" id="PF09527">
    <property type="entry name" value="ATPase_gene1"/>
    <property type="match status" value="1"/>
</dbReference>
<protein>
    <recommendedName>
        <fullName evidence="5">ATPase F0F1</fullName>
    </recommendedName>
</protein>